<dbReference type="PANTHER" id="PTHR35596:SF1">
    <property type="entry name" value="MICROBIAL-TYPE PARG CATALYTIC DOMAIN-CONTAINING PROTEIN"/>
    <property type="match status" value="1"/>
</dbReference>
<keyword evidence="4" id="KW-1185">Reference proteome</keyword>
<dbReference type="PIRSF" id="PIRSF014899">
    <property type="entry name" value="UCP014899"/>
    <property type="match status" value="1"/>
</dbReference>
<feature type="region of interest" description="Disordered" evidence="1">
    <location>
        <begin position="44"/>
        <end position="64"/>
    </location>
</feature>
<dbReference type="NCBIfam" id="TIGR02452">
    <property type="entry name" value="TIGR02452 family protein"/>
    <property type="match status" value="1"/>
</dbReference>
<dbReference type="PANTHER" id="PTHR35596">
    <property type="entry name" value="DUF2263 DOMAIN-CONTAINING PROTEIN"/>
    <property type="match status" value="1"/>
</dbReference>
<dbReference type="InterPro" id="IPR019261">
    <property type="entry name" value="PARG_cat_microbial"/>
</dbReference>
<dbReference type="InterPro" id="IPR012664">
    <property type="entry name" value="CHP02452"/>
</dbReference>
<reference evidence="3 4" key="1">
    <citation type="submission" date="2024-01" db="EMBL/GenBank/DDBJ databases">
        <title>Genome insights into Plantactinospora sonchi sp. nov.</title>
        <authorList>
            <person name="Wang L."/>
        </authorList>
    </citation>
    <scope>NUCLEOTIDE SEQUENCE [LARGE SCALE GENOMIC DNA]</scope>
    <source>
        <strain evidence="3 4">NEAU-QY2</strain>
    </source>
</reference>
<dbReference type="RefSeq" id="WP_331212749.1">
    <property type="nucleotide sequence ID" value="NZ_JAZGQK010000003.1"/>
</dbReference>
<proteinExistence type="predicted"/>
<evidence type="ECO:0000259" key="2">
    <source>
        <dbReference type="Pfam" id="PF10021"/>
    </source>
</evidence>
<dbReference type="SUPFAM" id="SSF52949">
    <property type="entry name" value="Macro domain-like"/>
    <property type="match status" value="1"/>
</dbReference>
<evidence type="ECO:0000313" key="4">
    <source>
        <dbReference type="Proteomes" id="UP001332243"/>
    </source>
</evidence>
<feature type="domain" description="Microbial-type PARG catalytic" evidence="2">
    <location>
        <begin position="9"/>
        <end position="154"/>
    </location>
</feature>
<dbReference type="Pfam" id="PF10021">
    <property type="entry name" value="PARG_cat_microb"/>
    <property type="match status" value="1"/>
</dbReference>
<name>A0ABU7RMG0_9ACTN</name>
<evidence type="ECO:0000256" key="1">
    <source>
        <dbReference type="SAM" id="MobiDB-lite"/>
    </source>
</evidence>
<organism evidence="3 4">
    <name type="scientific">Plantactinospora sonchi</name>
    <dbReference type="NCBI Taxonomy" id="1544735"/>
    <lineage>
        <taxon>Bacteria</taxon>
        <taxon>Bacillati</taxon>
        <taxon>Actinomycetota</taxon>
        <taxon>Actinomycetes</taxon>
        <taxon>Micromonosporales</taxon>
        <taxon>Micromonosporaceae</taxon>
        <taxon>Plantactinospora</taxon>
    </lineage>
</organism>
<comment type="caution">
    <text evidence="3">The sequence shown here is derived from an EMBL/GenBank/DDBJ whole genome shotgun (WGS) entry which is preliminary data.</text>
</comment>
<feature type="compositionally biased region" description="Pro residues" evidence="1">
    <location>
        <begin position="49"/>
        <end position="62"/>
    </location>
</feature>
<dbReference type="EMBL" id="JAZGQK010000003">
    <property type="protein sequence ID" value="MEE6257629.1"/>
    <property type="molecule type" value="Genomic_DNA"/>
</dbReference>
<accession>A0ABU7RMG0</accession>
<protein>
    <submittedName>
        <fullName evidence="3">TIGR02452 family protein</fullName>
    </submittedName>
</protein>
<evidence type="ECO:0000313" key="3">
    <source>
        <dbReference type="EMBL" id="MEE6257629.1"/>
    </source>
</evidence>
<dbReference type="Gene3D" id="3.40.220.10">
    <property type="entry name" value="Leucine Aminopeptidase, subunit E, domain 1"/>
    <property type="match status" value="1"/>
</dbReference>
<dbReference type="Proteomes" id="UP001332243">
    <property type="component" value="Unassembled WGS sequence"/>
</dbReference>
<dbReference type="InterPro" id="IPR043472">
    <property type="entry name" value="Macro_dom-like"/>
</dbReference>
<sequence>MSSRLRAIARETVEALERGAYRTAGGTEVVIADQVAKAVAGTRLHLPDDPLPAPPTPTPHRPTAPTVEVTNETTLAATRRLGGDLACLVFASARNPGGGFRNGAQAQEESVARGSGLYACLQAAWDFYAAHRADPDLGYSDRVIYSPAVPVFRDDDGEPLAAPYPVSFLTSAAPNRSAMLRSQPDRVADVPALLRRRIDRVLAVAAAYGHRRLVLGAWGCGVFGNEPTVVAEAFGGALRDGPRFDQVVFAVFDRQRGTPTYAAFARALGHRPDPVGGPF</sequence>
<gene>
    <name evidence="3" type="ORF">V1633_03880</name>
</gene>